<protein>
    <submittedName>
        <fullName evidence="1">5-carboxymethyl-2-hydroxymuconate Delta-isomerase</fullName>
    </submittedName>
</protein>
<comment type="caution">
    <text evidence="1">The sequence shown here is derived from an EMBL/GenBank/DDBJ whole genome shotgun (WGS) entry which is preliminary data.</text>
</comment>
<evidence type="ECO:0000313" key="1">
    <source>
        <dbReference type="EMBL" id="MDC7716625.1"/>
    </source>
</evidence>
<dbReference type="Pfam" id="PF02962">
    <property type="entry name" value="CHMI"/>
    <property type="match status" value="1"/>
</dbReference>
<dbReference type="Proteomes" id="UP001219956">
    <property type="component" value="Unassembled WGS sequence"/>
</dbReference>
<name>A0ABT5IVN0_9NEIS</name>
<evidence type="ECO:0000313" key="2">
    <source>
        <dbReference type="Proteomes" id="UP001219956"/>
    </source>
</evidence>
<dbReference type="EMBL" id="JAQQLF010000006">
    <property type="protein sequence ID" value="MDC7716625.1"/>
    <property type="molecule type" value="Genomic_DNA"/>
</dbReference>
<dbReference type="Gene3D" id="3.30.429.10">
    <property type="entry name" value="Macrophage Migration Inhibitory Factor"/>
    <property type="match status" value="1"/>
</dbReference>
<organism evidence="1 2">
    <name type="scientific">Vogesella aquatica</name>
    <dbReference type="NCBI Taxonomy" id="2984206"/>
    <lineage>
        <taxon>Bacteria</taxon>
        <taxon>Pseudomonadati</taxon>
        <taxon>Pseudomonadota</taxon>
        <taxon>Betaproteobacteria</taxon>
        <taxon>Neisseriales</taxon>
        <taxon>Chromobacteriaceae</taxon>
        <taxon>Vogesella</taxon>
    </lineage>
</organism>
<gene>
    <name evidence="1" type="ORF">PQU95_05285</name>
</gene>
<dbReference type="InterPro" id="IPR014347">
    <property type="entry name" value="Tautomerase/MIF_sf"/>
</dbReference>
<accession>A0ABT5IVN0</accession>
<dbReference type="PANTHER" id="PTHR37950">
    <property type="entry name" value="4-HYDROXYPHENYLACETATE CATABOLISM PROTEIN"/>
    <property type="match status" value="1"/>
</dbReference>
<dbReference type="RefSeq" id="WP_272751022.1">
    <property type="nucleotide sequence ID" value="NZ_JAQQLF010000006.1"/>
</dbReference>
<dbReference type="SUPFAM" id="SSF55331">
    <property type="entry name" value="Tautomerase/MIF"/>
    <property type="match status" value="1"/>
</dbReference>
<sequence>MPHLYLEYSDNLASFDAATALQQANLALQASGQFSEIDIKSRACMVSCYQVGTARDPQRAFIHARLAILEGRSEAVQQALAQQVLDALLVHCPADPALDVQVSCEVQQIARASYAKQHRQAAN</sequence>
<dbReference type="CDD" id="cd00580">
    <property type="entry name" value="CHMI"/>
    <property type="match status" value="1"/>
</dbReference>
<reference evidence="1 2" key="1">
    <citation type="submission" date="2023-01" db="EMBL/GenBank/DDBJ databases">
        <title>Novel species of the genus Vogesella isolated from rivers.</title>
        <authorList>
            <person name="Lu H."/>
        </authorList>
    </citation>
    <scope>NUCLEOTIDE SEQUENCE [LARGE SCALE GENOMIC DNA]</scope>
    <source>
        <strain evidence="1 2">DC21W</strain>
    </source>
</reference>
<dbReference type="InterPro" id="IPR004220">
    <property type="entry name" value="5-COMe_2-OHmuconate_Isoase"/>
</dbReference>
<keyword evidence="2" id="KW-1185">Reference proteome</keyword>
<dbReference type="PANTHER" id="PTHR37950:SF1">
    <property type="entry name" value="4-HYDROXYPHENYLACETATE CATABOLISM PROTEIN"/>
    <property type="match status" value="1"/>
</dbReference>
<proteinExistence type="predicted"/>